<dbReference type="InterPro" id="IPR021796">
    <property type="entry name" value="Tll0287-like_dom"/>
</dbReference>
<comment type="caution">
    <text evidence="3">The sequence shown here is derived from an EMBL/GenBank/DDBJ whole genome shotgun (WGS) entry which is preliminary data.</text>
</comment>
<dbReference type="RefSeq" id="WP_265375314.1">
    <property type="nucleotide sequence ID" value="NZ_JAMQPV010000001.1"/>
</dbReference>
<feature type="domain" description="Tll0287-like" evidence="2">
    <location>
        <begin position="29"/>
        <end position="182"/>
    </location>
</feature>
<proteinExistence type="predicted"/>
<evidence type="ECO:0000313" key="4">
    <source>
        <dbReference type="Proteomes" id="UP001209737"/>
    </source>
</evidence>
<keyword evidence="1" id="KW-0732">Signal</keyword>
<feature type="chain" id="PRO_5047255031" evidence="1">
    <location>
        <begin position="24"/>
        <end position="185"/>
    </location>
</feature>
<evidence type="ECO:0000259" key="2">
    <source>
        <dbReference type="Pfam" id="PF11845"/>
    </source>
</evidence>
<name>A0ABT3LXE9_9LEPT</name>
<dbReference type="Proteomes" id="UP001209737">
    <property type="component" value="Unassembled WGS sequence"/>
</dbReference>
<gene>
    <name evidence="3" type="ORF">ND812_09895</name>
</gene>
<feature type="signal peptide" evidence="1">
    <location>
        <begin position="1"/>
        <end position="23"/>
    </location>
</feature>
<accession>A0ABT3LXE9</accession>
<keyword evidence="4" id="KW-1185">Reference proteome</keyword>
<protein>
    <submittedName>
        <fullName evidence="3">DUF3365 domain-containing protein</fullName>
    </submittedName>
</protein>
<reference evidence="3 4" key="1">
    <citation type="submission" date="2022-06" db="EMBL/GenBank/DDBJ databases">
        <title>Leptospira isolates from biofilms formed at urban environments.</title>
        <authorList>
            <person name="Ribeiro P.S."/>
            <person name="Sousa T."/>
            <person name="Carvalho N."/>
            <person name="Aburjaile F."/>
            <person name="Neves F."/>
            <person name="Oliveira D."/>
            <person name="Blanco L."/>
            <person name="Lima J."/>
            <person name="Costa F."/>
            <person name="Brenig B."/>
            <person name="Soares S."/>
            <person name="Ramos R."/>
            <person name="Goes-Neto A."/>
            <person name="Matiuzzi M."/>
            <person name="Azevedo V."/>
            <person name="Ristow P."/>
        </authorList>
    </citation>
    <scope>NUCLEOTIDE SEQUENCE [LARGE SCALE GENOMIC DNA]</scope>
    <source>
        <strain evidence="3 4">VSF25</strain>
    </source>
</reference>
<evidence type="ECO:0000256" key="1">
    <source>
        <dbReference type="SAM" id="SignalP"/>
    </source>
</evidence>
<evidence type="ECO:0000313" key="3">
    <source>
        <dbReference type="EMBL" id="MCW7462401.1"/>
    </source>
</evidence>
<dbReference type="Pfam" id="PF11845">
    <property type="entry name" value="Tll0287-like"/>
    <property type="match status" value="1"/>
</dbReference>
<sequence>MNQIKLKMLVVLLFLIPFSHCQKETMNYESLAIQITNEAKSNLQKKLSTAMSEGGTTSAIPFCKQNALGFTAKMGMANNVTLKRVTDRPRNEKNLLSPEEVLVFKEIQKQKSSAGVFPSRVVSSDTNVTVYVPIPFMGQCVPCHGKKEEMQNETKTTLNKLYPNDMATNYQIGDLRGLFVVIFKN</sequence>
<dbReference type="EMBL" id="JAMQPV010000001">
    <property type="protein sequence ID" value="MCW7462401.1"/>
    <property type="molecule type" value="Genomic_DNA"/>
</dbReference>
<organism evidence="3 4">
    <name type="scientific">Leptospira limi</name>
    <dbReference type="NCBI Taxonomy" id="2950023"/>
    <lineage>
        <taxon>Bacteria</taxon>
        <taxon>Pseudomonadati</taxon>
        <taxon>Spirochaetota</taxon>
        <taxon>Spirochaetia</taxon>
        <taxon>Leptospirales</taxon>
        <taxon>Leptospiraceae</taxon>
        <taxon>Leptospira</taxon>
    </lineage>
</organism>